<dbReference type="EMBL" id="CP002656">
    <property type="protein sequence ID" value="AEB95382.1"/>
    <property type="molecule type" value="Genomic_DNA"/>
</dbReference>
<dbReference type="AlphaFoldDB" id="F4G3L2"/>
<reference evidence="2 3" key="1">
    <citation type="journal article" date="2011" name="J. Bacteriol.">
        <title>Complete genome sequence of Metallosphaera cuprina, a metal sulfide-oxidizing archaeon from a hot spring.</title>
        <authorList>
            <person name="Liu L.J."/>
            <person name="You X.Y."/>
            <person name="Zheng H."/>
            <person name="Wang S."/>
            <person name="Jiang C.Y."/>
            <person name="Liu S.J."/>
        </authorList>
    </citation>
    <scope>NUCLEOTIDE SEQUENCE [LARGE SCALE GENOMIC DNA]</scope>
    <source>
        <strain evidence="2 3">Ar-4</strain>
    </source>
</reference>
<feature type="transmembrane region" description="Helical" evidence="1">
    <location>
        <begin position="12"/>
        <end position="31"/>
    </location>
</feature>
<organism evidence="2 3">
    <name type="scientific">Metallosphaera cuprina (strain Ar-4)</name>
    <dbReference type="NCBI Taxonomy" id="1006006"/>
    <lineage>
        <taxon>Archaea</taxon>
        <taxon>Thermoproteota</taxon>
        <taxon>Thermoprotei</taxon>
        <taxon>Sulfolobales</taxon>
        <taxon>Sulfolobaceae</taxon>
        <taxon>Metallosphaera</taxon>
    </lineage>
</organism>
<keyword evidence="1" id="KW-0812">Transmembrane</keyword>
<dbReference type="Proteomes" id="UP000007812">
    <property type="component" value="Chromosome"/>
</dbReference>
<sequence>MSSKKAISNTIFAAVTIILVIVAAVGFGLYLTKPPTTKYVNVTQPVYINKTVPVYVNKTVYVNRTVEVPTPAPSSGAFMNGQVITFLYTAQFSCTPSLTQFFPNETQANQVAMGCEVGAAPSASQLPPNAAPVYVVVPAFAGLSIFGVQKLGSTPQGYPVFHYNGQNYTVLTQCGASGTEAGCADHMMYIYSPVFTIVEKYLGINNGVFGLPEGVLPTPAHDHIVTFSTNTSIPWYIVVVLDFNPNIFPNPLTGQCNAIVPSNQSDPTALCLNSYQNVQKAMSTYDSAVASANQGNPIWEALGKPGVDVISAPSNMILYFSDPNIYPYPSLSQVLPTPAAAPSSGAFMNGQVITFLYTAQFSCTPSLTQFFPNETQANQVAMGCEVGAAPSASQLPPNAAPVYVVVPAFAGLSIFGVQKLGSTPQGYPVFHYDGQNYTVLTQCGASGTEAGCADHMMYIYSPVFTIVEKYLGINNGVFGLPEGVLPTPAHDHIVTFSTNTSIPWYIVVVLDFNPNIFPNPLTGQCNAIVPSNQSDPTALCLNSYQNVQKAMSTYDSAVASANQGNPIWEALGKPGVDVISAPSNMILYFSDPNIYPYPSPYE</sequence>
<evidence type="ECO:0000313" key="2">
    <source>
        <dbReference type="EMBL" id="AEB95382.1"/>
    </source>
</evidence>
<protein>
    <submittedName>
        <fullName evidence="2">Uncharacterized protein</fullName>
    </submittedName>
</protein>
<gene>
    <name evidence="2" type="ordered locus">Mcup_1277</name>
</gene>
<keyword evidence="1" id="KW-1133">Transmembrane helix</keyword>
<name>F4G3L2_METCR</name>
<keyword evidence="3" id="KW-1185">Reference proteome</keyword>
<dbReference type="HOGENOM" id="CLU_453173_0_0_2"/>
<dbReference type="PATRIC" id="fig|1006006.8.peg.1273"/>
<evidence type="ECO:0000313" key="3">
    <source>
        <dbReference type="Proteomes" id="UP000007812"/>
    </source>
</evidence>
<dbReference type="KEGG" id="mcn:Mcup_1277"/>
<dbReference type="eggNOG" id="arCOG07181">
    <property type="taxonomic scope" value="Archaea"/>
</dbReference>
<proteinExistence type="predicted"/>
<keyword evidence="1" id="KW-0472">Membrane</keyword>
<dbReference type="STRING" id="1006006.Mcup_1277"/>
<accession>F4G3L2</accession>
<evidence type="ECO:0000256" key="1">
    <source>
        <dbReference type="SAM" id="Phobius"/>
    </source>
</evidence>